<accession>A0A0H3DHS4</accession>
<dbReference type="KEGG" id="amd:AMED_7963"/>
<dbReference type="EMBL" id="CP002000">
    <property type="protein sequence ID" value="ADJ49668.1"/>
    <property type="molecule type" value="Genomic_DNA"/>
</dbReference>
<dbReference type="InterPro" id="IPR023393">
    <property type="entry name" value="START-like_dom_sf"/>
</dbReference>
<dbReference type="HOGENOM" id="CLU_141027_1_0_11"/>
<evidence type="ECO:0000313" key="1">
    <source>
        <dbReference type="EMBL" id="ADJ49668.1"/>
    </source>
</evidence>
<dbReference type="InterPro" id="IPR019587">
    <property type="entry name" value="Polyketide_cyclase/dehydratase"/>
</dbReference>
<dbReference type="Pfam" id="PF10604">
    <property type="entry name" value="Polyketide_cyc2"/>
    <property type="match status" value="1"/>
</dbReference>
<dbReference type="PATRIC" id="fig|749927.5.peg.8275"/>
<name>A0A0H3DHS4_AMYMU</name>
<dbReference type="GeneID" id="92875585"/>
<protein>
    <recommendedName>
        <fullName evidence="3">Polyketide cyclase/dehydrase</fullName>
    </recommendedName>
</protein>
<dbReference type="SUPFAM" id="SSF55961">
    <property type="entry name" value="Bet v1-like"/>
    <property type="match status" value="1"/>
</dbReference>
<sequence>MALYEYEHSETSTASAAAIWPLWADTGRWPEWDAGVRSVVLDGPFAVGSGGTMTMDGMPPIPFTLTEVTEGRSFTDETRLPDAHLRFEHELTDVDGGTRITYRVTIDGPEGFGPQVTSDTPDAMRALARLAEASVRGFRVAEPPARGGGPDVTASSPV</sequence>
<dbReference type="eggNOG" id="COG3832">
    <property type="taxonomic scope" value="Bacteria"/>
</dbReference>
<dbReference type="OrthoDB" id="9810827at2"/>
<dbReference type="Gene3D" id="3.30.530.20">
    <property type="match status" value="1"/>
</dbReference>
<evidence type="ECO:0008006" key="3">
    <source>
        <dbReference type="Google" id="ProtNLM"/>
    </source>
</evidence>
<organism evidence="1 2">
    <name type="scientific">Amycolatopsis mediterranei (strain U-32)</name>
    <dbReference type="NCBI Taxonomy" id="749927"/>
    <lineage>
        <taxon>Bacteria</taxon>
        <taxon>Bacillati</taxon>
        <taxon>Actinomycetota</taxon>
        <taxon>Actinomycetes</taxon>
        <taxon>Pseudonocardiales</taxon>
        <taxon>Pseudonocardiaceae</taxon>
        <taxon>Amycolatopsis</taxon>
    </lineage>
</organism>
<dbReference type="RefSeq" id="WP_013229702.1">
    <property type="nucleotide sequence ID" value="NC_014318.1"/>
</dbReference>
<evidence type="ECO:0000313" key="2">
    <source>
        <dbReference type="Proteomes" id="UP000000328"/>
    </source>
</evidence>
<proteinExistence type="predicted"/>
<reference evidence="1 2" key="1">
    <citation type="journal article" date="2010" name="Cell Res.">
        <title>Complete genome sequence of the rifamycin SV-producing Amycolatopsis mediterranei U32 revealed its genetic characteristics in phylogeny and metabolism.</title>
        <authorList>
            <person name="Zhao W."/>
            <person name="Zhong Y."/>
            <person name="Yuan H."/>
            <person name="Wang J."/>
            <person name="Zheng H."/>
            <person name="Wang Y."/>
            <person name="Cen X."/>
            <person name="Xu F."/>
            <person name="Bai J."/>
            <person name="Han X."/>
            <person name="Lu G."/>
            <person name="Zhu Y."/>
            <person name="Shao Z."/>
            <person name="Yan H."/>
            <person name="Li C."/>
            <person name="Peng N."/>
            <person name="Zhang Z."/>
            <person name="Zhang Y."/>
            <person name="Lin W."/>
            <person name="Fan Y."/>
            <person name="Qin Z."/>
            <person name="Hu Y."/>
            <person name="Zhu B."/>
            <person name="Wang S."/>
            <person name="Ding X."/>
            <person name="Zhao G.P."/>
        </authorList>
    </citation>
    <scope>NUCLEOTIDE SEQUENCE [LARGE SCALE GENOMIC DNA]</scope>
    <source>
        <strain evidence="2">U-32</strain>
    </source>
</reference>
<dbReference type="Proteomes" id="UP000000328">
    <property type="component" value="Chromosome"/>
</dbReference>
<dbReference type="AlphaFoldDB" id="A0A0H3DHS4"/>
<gene>
    <name evidence="1" type="ordered locus">AMED_7963</name>
</gene>